<dbReference type="RefSeq" id="WP_004299495.1">
    <property type="nucleotide sequence ID" value="NZ_JAKLLK010000010.1"/>
</dbReference>
<reference evidence="1 2" key="1">
    <citation type="submission" date="2018-09" db="EMBL/GenBank/DDBJ databases">
        <title>Metagenome Assembled Genomes from an Advanced Water Purification Facility.</title>
        <authorList>
            <person name="Stamps B.W."/>
            <person name="Spear J.R."/>
        </authorList>
    </citation>
    <scope>NUCLEOTIDE SEQUENCE [LARGE SCALE GENOMIC DNA]</scope>
    <source>
        <strain evidence="1">Bin_27_1</strain>
    </source>
</reference>
<dbReference type="PROSITE" id="PS51257">
    <property type="entry name" value="PROKAR_LIPOPROTEIN"/>
    <property type="match status" value="1"/>
</dbReference>
<comment type="caution">
    <text evidence="1">The sequence shown here is derived from an EMBL/GenBank/DDBJ whole genome shotgun (WGS) entry which is preliminary data.</text>
</comment>
<name>A0A5C7SCY6_THASP</name>
<dbReference type="InterPro" id="IPR007446">
    <property type="entry name" value="PilP"/>
</dbReference>
<dbReference type="Proteomes" id="UP000321192">
    <property type="component" value="Unassembled WGS sequence"/>
</dbReference>
<accession>A0A5C7SCY6</accession>
<proteinExistence type="predicted"/>
<protein>
    <submittedName>
        <fullName evidence="1">Pilus assembly protein PilP</fullName>
    </submittedName>
</protein>
<evidence type="ECO:0000313" key="1">
    <source>
        <dbReference type="EMBL" id="TXH80795.1"/>
    </source>
</evidence>
<gene>
    <name evidence="1" type="ORF">E6Q80_18170</name>
</gene>
<dbReference type="PIRSF" id="PIRSF016481">
    <property type="entry name" value="Pilus_assembly_PilP"/>
    <property type="match status" value="1"/>
</dbReference>
<dbReference type="Pfam" id="PF04351">
    <property type="entry name" value="PilP"/>
    <property type="match status" value="1"/>
</dbReference>
<organism evidence="1 2">
    <name type="scientific">Thauera aminoaromatica</name>
    <dbReference type="NCBI Taxonomy" id="164330"/>
    <lineage>
        <taxon>Bacteria</taxon>
        <taxon>Pseudomonadati</taxon>
        <taxon>Pseudomonadota</taxon>
        <taxon>Betaproteobacteria</taxon>
        <taxon>Rhodocyclales</taxon>
        <taxon>Zoogloeaceae</taxon>
        <taxon>Thauera</taxon>
    </lineage>
</organism>
<sequence length="174" mass="19080">MMNRAVLIGACVLLAGCAGGGQDDLEAWMGEQAKTMRGAVRPLPELRQVAVVAYAGTQGDDPFRSARMEPERRASASALRPDLDRRREPLEAFPLESLQMVGVLMQGNNTHALVKAGTVLHQVKAGNYMGQNFGVITLVTENEIKLRELVEDVYGDWVERTSTLTLQERQEAGK</sequence>
<dbReference type="AlphaFoldDB" id="A0A5C7SCY6"/>
<evidence type="ECO:0000313" key="2">
    <source>
        <dbReference type="Proteomes" id="UP000321192"/>
    </source>
</evidence>
<dbReference type="Gene3D" id="2.30.30.830">
    <property type="match status" value="1"/>
</dbReference>
<dbReference type="EMBL" id="SSFD01000299">
    <property type="protein sequence ID" value="TXH80795.1"/>
    <property type="molecule type" value="Genomic_DNA"/>
</dbReference>